<keyword evidence="1" id="KW-0732">Signal</keyword>
<dbReference type="Proteomes" id="UP001169760">
    <property type="component" value="Unassembled WGS sequence"/>
</dbReference>
<dbReference type="InterPro" id="IPR007332">
    <property type="entry name" value="DUF411"/>
</dbReference>
<organism evidence="2 3">
    <name type="scientific">Saccharophagus degradans</name>
    <dbReference type="NCBI Taxonomy" id="86304"/>
    <lineage>
        <taxon>Bacteria</taxon>
        <taxon>Pseudomonadati</taxon>
        <taxon>Pseudomonadota</taxon>
        <taxon>Gammaproteobacteria</taxon>
        <taxon>Cellvibrionales</taxon>
        <taxon>Cellvibrionaceae</taxon>
        <taxon>Saccharophagus</taxon>
    </lineage>
</organism>
<dbReference type="RefSeq" id="WP_303492822.1">
    <property type="nucleotide sequence ID" value="NZ_JAUOPB010000007.1"/>
</dbReference>
<gene>
    <name evidence="2" type="ORF">Q4521_11045</name>
</gene>
<proteinExistence type="predicted"/>
<dbReference type="EMBL" id="JAUOPB010000007">
    <property type="protein sequence ID" value="MDO6423011.1"/>
    <property type="molecule type" value="Genomic_DNA"/>
</dbReference>
<evidence type="ECO:0000256" key="1">
    <source>
        <dbReference type="SAM" id="SignalP"/>
    </source>
</evidence>
<feature type="chain" id="PRO_5044015315" evidence="1">
    <location>
        <begin position="25"/>
        <end position="164"/>
    </location>
</feature>
<feature type="signal peptide" evidence="1">
    <location>
        <begin position="1"/>
        <end position="24"/>
    </location>
</feature>
<dbReference type="PROSITE" id="PS51257">
    <property type="entry name" value="PROKAR_LIPOPROTEIN"/>
    <property type="match status" value="1"/>
</dbReference>
<protein>
    <submittedName>
        <fullName evidence="2">DUF411 domain-containing protein</fullName>
    </submittedName>
</protein>
<accession>A0AAW7X8W0</accession>
<dbReference type="Pfam" id="PF04214">
    <property type="entry name" value="DUF411"/>
    <property type="match status" value="1"/>
</dbReference>
<name>A0AAW7X8W0_9GAMM</name>
<comment type="caution">
    <text evidence="2">The sequence shown here is derived from an EMBL/GenBank/DDBJ whole genome shotgun (WGS) entry which is preliminary data.</text>
</comment>
<sequence length="164" mass="17398">MKAVTLSILSLIFMALVACSESSAPESSEATQGIAIEVFKSPSCGCCGLWVSHIEENGFDPTIRNRNSLDAIKKKLNIPANMQSCHTGVTSDGYFFEGHIPAKHITAFIANPPEGAIGLAVPGMPAGSPGMEMGDRFTPYEVLLVKADGSTEPFATVSSLEEQY</sequence>
<reference evidence="2" key="1">
    <citation type="submission" date="2023-07" db="EMBL/GenBank/DDBJ databases">
        <title>Genome content predicts the carbon catabolic preferences of heterotrophic bacteria.</title>
        <authorList>
            <person name="Gralka M."/>
        </authorList>
    </citation>
    <scope>NUCLEOTIDE SEQUENCE</scope>
    <source>
        <strain evidence="2">I3M17_2</strain>
    </source>
</reference>
<dbReference type="AlphaFoldDB" id="A0AAW7X8W0"/>
<evidence type="ECO:0000313" key="2">
    <source>
        <dbReference type="EMBL" id="MDO6423011.1"/>
    </source>
</evidence>
<evidence type="ECO:0000313" key="3">
    <source>
        <dbReference type="Proteomes" id="UP001169760"/>
    </source>
</evidence>